<name>A0A7T6Z2T0_9BACI</name>
<organism evidence="2 3">
    <name type="scientific">Salicibibacter cibarius</name>
    <dbReference type="NCBI Taxonomy" id="2743000"/>
    <lineage>
        <taxon>Bacteria</taxon>
        <taxon>Bacillati</taxon>
        <taxon>Bacillota</taxon>
        <taxon>Bacilli</taxon>
        <taxon>Bacillales</taxon>
        <taxon>Bacillaceae</taxon>
        <taxon>Salicibibacter</taxon>
    </lineage>
</organism>
<keyword evidence="1" id="KW-0812">Transmembrane</keyword>
<dbReference type="Proteomes" id="UP000595823">
    <property type="component" value="Chromosome"/>
</dbReference>
<reference evidence="2 3" key="1">
    <citation type="submission" date="2020-06" db="EMBL/GenBank/DDBJ databases">
        <title>Genomic analysis of Salicibibacter sp. NKC5-3.</title>
        <authorList>
            <person name="Oh Y.J."/>
        </authorList>
    </citation>
    <scope>NUCLEOTIDE SEQUENCE [LARGE SCALE GENOMIC DNA]</scope>
    <source>
        <strain evidence="2 3">NKC5-3</strain>
    </source>
</reference>
<dbReference type="InterPro" id="IPR049722">
    <property type="entry name" value="Prli42-like"/>
</dbReference>
<dbReference type="KEGG" id="scia:HUG15_10495"/>
<feature type="transmembrane region" description="Helical" evidence="1">
    <location>
        <begin position="9"/>
        <end position="29"/>
    </location>
</feature>
<keyword evidence="3" id="KW-1185">Reference proteome</keyword>
<accession>A0A7T6Z2T0</accession>
<dbReference type="RefSeq" id="WP_200128573.1">
    <property type="nucleotide sequence ID" value="NZ_CP054705.1"/>
</dbReference>
<evidence type="ECO:0000313" key="2">
    <source>
        <dbReference type="EMBL" id="QQK75943.1"/>
    </source>
</evidence>
<keyword evidence="1" id="KW-1133">Transmembrane helix</keyword>
<dbReference type="EMBL" id="CP054705">
    <property type="protein sequence ID" value="QQK75943.1"/>
    <property type="molecule type" value="Genomic_DNA"/>
</dbReference>
<proteinExistence type="predicted"/>
<protein>
    <submittedName>
        <fullName evidence="2">Stressosome-associated protein Prli42</fullName>
    </submittedName>
</protein>
<dbReference type="NCBIfam" id="NF033880">
    <property type="entry name" value="Prli42"/>
    <property type="match status" value="1"/>
</dbReference>
<sequence length="30" mass="3314">MPRNLQKTIVFVMIFVLVVGTFLAGFGAMI</sequence>
<evidence type="ECO:0000313" key="3">
    <source>
        <dbReference type="Proteomes" id="UP000595823"/>
    </source>
</evidence>
<keyword evidence="1" id="KW-0472">Membrane</keyword>
<gene>
    <name evidence="2" type="primary">prli42</name>
    <name evidence="2" type="ORF">HUG15_10495</name>
</gene>
<evidence type="ECO:0000256" key="1">
    <source>
        <dbReference type="SAM" id="Phobius"/>
    </source>
</evidence>
<dbReference type="AlphaFoldDB" id="A0A7T6Z2T0"/>